<dbReference type="InterPro" id="IPR015590">
    <property type="entry name" value="Aldehyde_DH_dom"/>
</dbReference>
<evidence type="ECO:0000259" key="4">
    <source>
        <dbReference type="Pfam" id="PF00171"/>
    </source>
</evidence>
<dbReference type="InterPro" id="IPR050485">
    <property type="entry name" value="Proline_metab_enzyme"/>
</dbReference>
<evidence type="ECO:0000256" key="2">
    <source>
        <dbReference type="ARBA" id="ARBA00023027"/>
    </source>
</evidence>
<dbReference type="GO" id="GO:0010133">
    <property type="term" value="P:L-proline catabolic process to L-glutamate"/>
    <property type="evidence" value="ECO:0007669"/>
    <property type="project" value="TreeGrafter"/>
</dbReference>
<feature type="region of interest" description="Disordered" evidence="3">
    <location>
        <begin position="1"/>
        <end position="45"/>
    </location>
</feature>
<dbReference type="AlphaFoldDB" id="A0A3E0W7F2"/>
<evidence type="ECO:0000313" key="6">
    <source>
        <dbReference type="EMBL" id="RFA17298.1"/>
    </source>
</evidence>
<feature type="domain" description="Aldehyde dehydrogenase" evidence="4">
    <location>
        <begin position="543"/>
        <end position="964"/>
    </location>
</feature>
<organism evidence="6 7">
    <name type="scientific">Subtercola boreus</name>
    <dbReference type="NCBI Taxonomy" id="120213"/>
    <lineage>
        <taxon>Bacteria</taxon>
        <taxon>Bacillati</taxon>
        <taxon>Actinomycetota</taxon>
        <taxon>Actinomycetes</taxon>
        <taxon>Micrococcales</taxon>
        <taxon>Microbacteriaceae</taxon>
        <taxon>Subtercola</taxon>
    </lineage>
</organism>
<dbReference type="Gene3D" id="3.20.20.220">
    <property type="match status" value="1"/>
</dbReference>
<dbReference type="SUPFAM" id="SSF53720">
    <property type="entry name" value="ALDH-like"/>
    <property type="match status" value="1"/>
</dbReference>
<evidence type="ECO:0000256" key="1">
    <source>
        <dbReference type="ARBA" id="ARBA00023002"/>
    </source>
</evidence>
<keyword evidence="2" id="KW-0520">NAD</keyword>
<name>A0A3E0W7F2_9MICO</name>
<dbReference type="PANTHER" id="PTHR42862:SF1">
    <property type="entry name" value="DELTA-1-PYRROLINE-5-CARBOXYLATE DEHYDROGENASE 2, ISOFORM A-RELATED"/>
    <property type="match status" value="1"/>
</dbReference>
<dbReference type="Pfam" id="PF01619">
    <property type="entry name" value="Pro_dh"/>
    <property type="match status" value="1"/>
</dbReference>
<dbReference type="InterPro" id="IPR029041">
    <property type="entry name" value="FAD-linked_oxidoreductase-like"/>
</dbReference>
<protein>
    <submittedName>
        <fullName evidence="6">Uncharacterized protein</fullName>
    </submittedName>
</protein>
<feature type="region of interest" description="Disordered" evidence="3">
    <location>
        <begin position="65"/>
        <end position="87"/>
    </location>
</feature>
<dbReference type="InterPro" id="IPR002872">
    <property type="entry name" value="Proline_DH_dom"/>
</dbReference>
<sequence>MVDQKSDDRVADAAPDAADDDVVRADQAGATTVGDQGDSGDSGDLAGLGAEAVVLVRTWLHEDAPRTGAASGEASGRSADAAGRAPDSPAARLVGLLREPDGLAFAVEFVDGVVRPDDNAVAAGNLERLSSRVPESLPARLRSAIRVGSTVGEALPWAVVPPSARLLRRMVAPLIADATPSKLGETMARLTADGSRVNLAPVGEPVLGEAGAARCRAAVSALLARDDVDHVLMALPSIADGRALWDFDETVERVAEALVPLYEQALPREDRRTGAVFLTLDFEEPHQLELAAAVFQSILSRAEFRGLEAGITLPVGLPGALTVLDRLQQWASARVEAGGAGTTVRVVQKHPSSPSAGGAALESLLAAALTAQDSDAVRIVIARCSLFETAFAWLLAERRGVADRLAVELESGTSARLRAAVRGSVGNVLLHAPVVHPREFAAVTDYLIDRLGEAAGDGNQLASAFDPEVDQHVFVRERDRFLASQRSSGPAGSREDSEGVAGAAHPDGSLPADRERARRILDRASRSRLGSATDAAARIVAPSTLDALVERAAAAGAAWGARPALERATMLRRAAEAVDVNRDLLVEVMVSETGLIFQDAESDVSRAVELSAHSADLAEELGDVDGARFVPSALVVVAPSWSHPVSDPAGGVFAALGAGAAVVLQPADEAGRSSALLCEVLWEVGIPREVLLLVELGVPEHSVAGHSDDADHPSTTALRRQLFTDPRVDRVLLTGSFETAEELRSWRPDLPLIASTGGRNSLIVTPSADVDLAVTDVVASAFSHSGQHPGAAHLVILVGSVAKSARFTRQLVDAVASLKVGEATALSSGMGPIIRPADGGLLAALTTLGDDERWLVEPRRLDEAGLLWSPGLRAGVTAGSAFSRAEDAGPVLGVTQVATLEEAIALQNSTAFGLAAGIHSLDPAEVERWLDAVDAGSLSVNRPIAGSLGDRWPARGWKRSSVGPGGAIGGPNALLGLGQWATEAGEESTDLALGTLDPKVRELIEAATPGLDWRQFDFVRRAALSDEAAWKGAFAAVELPAAGRRVLRYRPVPVVIRLSEGEPLDALVRVLAAGTRARASLGLSTALKLPRPLRALLKERRVRVFVESDETWLARAAKVGIGSSRIRMIGGDPRALAEAVGGSPDVAIHAGEATRAGRIELLPFLAEQTVSVATVRRGRPSPVAHVRIA</sequence>
<feature type="domain" description="Proline dehydrogenase" evidence="5">
    <location>
        <begin position="185"/>
        <end position="347"/>
    </location>
</feature>
<dbReference type="RefSeq" id="WP_116281333.1">
    <property type="nucleotide sequence ID" value="NZ_NBXA01000001.1"/>
</dbReference>
<dbReference type="InterPro" id="IPR016161">
    <property type="entry name" value="Ald_DH/histidinol_DH"/>
</dbReference>
<dbReference type="PANTHER" id="PTHR42862">
    <property type="entry name" value="DELTA-1-PYRROLINE-5-CARBOXYLATE DEHYDROGENASE 1, ISOFORM A-RELATED"/>
    <property type="match status" value="1"/>
</dbReference>
<feature type="region of interest" description="Disordered" evidence="3">
    <location>
        <begin position="482"/>
        <end position="515"/>
    </location>
</feature>
<dbReference type="Gene3D" id="3.40.605.10">
    <property type="entry name" value="Aldehyde Dehydrogenase, Chain A, domain 1"/>
    <property type="match status" value="1"/>
</dbReference>
<comment type="caution">
    <text evidence="6">The sequence shown here is derived from an EMBL/GenBank/DDBJ whole genome shotgun (WGS) entry which is preliminary data.</text>
</comment>
<accession>A0A3E0W7F2</accession>
<evidence type="ECO:0000259" key="5">
    <source>
        <dbReference type="Pfam" id="PF01619"/>
    </source>
</evidence>
<reference evidence="6 7" key="1">
    <citation type="submission" date="2017-04" db="EMBL/GenBank/DDBJ databases">
        <title>Comparative genome analysis of Subtercola boreus.</title>
        <authorList>
            <person name="Cho Y.-J."/>
            <person name="Cho A."/>
            <person name="Kim O.-S."/>
            <person name="Lee J.-I."/>
        </authorList>
    </citation>
    <scope>NUCLEOTIDE SEQUENCE [LARGE SCALE GENOMIC DNA]</scope>
    <source>
        <strain evidence="6 7">P27444</strain>
    </source>
</reference>
<feature type="compositionally biased region" description="Low complexity" evidence="3">
    <location>
        <begin position="68"/>
        <end position="87"/>
    </location>
</feature>
<dbReference type="GO" id="GO:0004657">
    <property type="term" value="F:proline dehydrogenase activity"/>
    <property type="evidence" value="ECO:0007669"/>
    <property type="project" value="UniProtKB-ARBA"/>
</dbReference>
<keyword evidence="1" id="KW-0560">Oxidoreductase</keyword>
<dbReference type="EMBL" id="NBXA01000001">
    <property type="protein sequence ID" value="RFA17298.1"/>
    <property type="molecule type" value="Genomic_DNA"/>
</dbReference>
<gene>
    <name evidence="6" type="ORF">B7R21_00745</name>
</gene>
<evidence type="ECO:0000313" key="7">
    <source>
        <dbReference type="Proteomes" id="UP000256709"/>
    </source>
</evidence>
<feature type="compositionally biased region" description="Low complexity" evidence="3">
    <location>
        <begin position="25"/>
        <end position="36"/>
    </location>
</feature>
<dbReference type="InterPro" id="IPR016163">
    <property type="entry name" value="Ald_DH_C"/>
</dbReference>
<dbReference type="OrthoDB" id="5125304at2"/>
<dbReference type="Pfam" id="PF00171">
    <property type="entry name" value="Aldedh"/>
    <property type="match status" value="1"/>
</dbReference>
<dbReference type="Proteomes" id="UP000256709">
    <property type="component" value="Unassembled WGS sequence"/>
</dbReference>
<dbReference type="SUPFAM" id="SSF51730">
    <property type="entry name" value="FAD-linked oxidoreductase"/>
    <property type="match status" value="1"/>
</dbReference>
<dbReference type="Gene3D" id="3.40.309.10">
    <property type="entry name" value="Aldehyde Dehydrogenase, Chain A, domain 2"/>
    <property type="match status" value="1"/>
</dbReference>
<dbReference type="GO" id="GO:0009898">
    <property type="term" value="C:cytoplasmic side of plasma membrane"/>
    <property type="evidence" value="ECO:0007669"/>
    <property type="project" value="TreeGrafter"/>
</dbReference>
<proteinExistence type="predicted"/>
<dbReference type="InterPro" id="IPR016162">
    <property type="entry name" value="Ald_DH_N"/>
</dbReference>
<dbReference type="GO" id="GO:0003842">
    <property type="term" value="F:L-glutamate gamma-semialdehyde dehydrogenase activity"/>
    <property type="evidence" value="ECO:0007669"/>
    <property type="project" value="TreeGrafter"/>
</dbReference>
<feature type="compositionally biased region" description="Basic and acidic residues" evidence="3">
    <location>
        <begin position="1"/>
        <end position="11"/>
    </location>
</feature>
<evidence type="ECO:0000256" key="3">
    <source>
        <dbReference type="SAM" id="MobiDB-lite"/>
    </source>
</evidence>